<evidence type="ECO:0000313" key="11">
    <source>
        <dbReference type="Proteomes" id="UP000012174"/>
    </source>
</evidence>
<dbReference type="InterPro" id="IPR050131">
    <property type="entry name" value="Peptidase_S8_subtilisin-like"/>
</dbReference>
<dbReference type="Pfam" id="PF00082">
    <property type="entry name" value="Peptidase_S8"/>
    <property type="match status" value="1"/>
</dbReference>
<keyword evidence="2 6" id="KW-0645">Protease</keyword>
<dbReference type="CDD" id="cd04077">
    <property type="entry name" value="Peptidases_S8_PCSK9_ProteinaseK_like"/>
    <property type="match status" value="1"/>
</dbReference>
<dbReference type="Gene3D" id="3.30.70.80">
    <property type="entry name" value="Peptidase S8 propeptide/proteinase inhibitor I9"/>
    <property type="match status" value="1"/>
</dbReference>
<reference evidence="11" key="1">
    <citation type="journal article" date="2013" name="Genome Announc.">
        <title>Draft genome sequence of the grapevine dieback fungus Eutypa lata UCR-EL1.</title>
        <authorList>
            <person name="Blanco-Ulate B."/>
            <person name="Rolshausen P.E."/>
            <person name="Cantu D."/>
        </authorList>
    </citation>
    <scope>NUCLEOTIDE SEQUENCE [LARGE SCALE GENOMIC DNA]</scope>
    <source>
        <strain evidence="11">UCR-EL1</strain>
    </source>
</reference>
<dbReference type="PROSITE" id="PS00138">
    <property type="entry name" value="SUBTILASE_SER"/>
    <property type="match status" value="1"/>
</dbReference>
<dbReference type="InterPro" id="IPR037045">
    <property type="entry name" value="S8pro/Inhibitor_I9_sf"/>
</dbReference>
<evidence type="ECO:0000259" key="8">
    <source>
        <dbReference type="Pfam" id="PF00082"/>
    </source>
</evidence>
<organism evidence="10 11">
    <name type="scientific">Eutypa lata (strain UCR-EL1)</name>
    <name type="common">Grapevine dieback disease fungus</name>
    <name type="synonym">Eutypa armeniacae</name>
    <dbReference type="NCBI Taxonomy" id="1287681"/>
    <lineage>
        <taxon>Eukaryota</taxon>
        <taxon>Fungi</taxon>
        <taxon>Dikarya</taxon>
        <taxon>Ascomycota</taxon>
        <taxon>Pezizomycotina</taxon>
        <taxon>Sordariomycetes</taxon>
        <taxon>Xylariomycetidae</taxon>
        <taxon>Xylariales</taxon>
        <taxon>Diatrypaceae</taxon>
        <taxon>Eutypa</taxon>
    </lineage>
</organism>
<keyword evidence="3" id="KW-0732">Signal</keyword>
<dbReference type="PANTHER" id="PTHR43806:SF58">
    <property type="entry name" value="ALKALINE PROTEASE 1-RELATED"/>
    <property type="match status" value="1"/>
</dbReference>
<evidence type="ECO:0000259" key="9">
    <source>
        <dbReference type="Pfam" id="PF05922"/>
    </source>
</evidence>
<dbReference type="InterPro" id="IPR010259">
    <property type="entry name" value="S8pro/Inhibitor_I9"/>
</dbReference>
<feature type="domain" description="Peptidase S8/S53" evidence="8">
    <location>
        <begin position="113"/>
        <end position="327"/>
    </location>
</feature>
<dbReference type="PROSITE" id="PS51892">
    <property type="entry name" value="SUBTILASE"/>
    <property type="match status" value="1"/>
</dbReference>
<dbReference type="OMA" id="ISRMSHR"/>
<dbReference type="OrthoDB" id="206201at2759"/>
<feature type="domain" description="Inhibitor I9" evidence="9">
    <location>
        <begin position="36"/>
        <end position="73"/>
    </location>
</feature>
<dbReference type="InterPro" id="IPR015500">
    <property type="entry name" value="Peptidase_S8_subtilisin-rel"/>
</dbReference>
<dbReference type="HOGENOM" id="CLU_011263_1_0_1"/>
<comment type="similarity">
    <text evidence="1 6 7">Belongs to the peptidase S8 family.</text>
</comment>
<feature type="active site" description="Charge relay system" evidence="6">
    <location>
        <position position="312"/>
    </location>
</feature>
<dbReference type="SUPFAM" id="SSF52743">
    <property type="entry name" value="Subtilisin-like"/>
    <property type="match status" value="1"/>
</dbReference>
<gene>
    <name evidence="10" type="ORF">UCREL1_3566</name>
</gene>
<dbReference type="InterPro" id="IPR034193">
    <property type="entry name" value="PCSK9_ProteinaseK-like"/>
</dbReference>
<dbReference type="EMBL" id="KB706089">
    <property type="protein sequence ID" value="EMR69411.1"/>
    <property type="molecule type" value="Genomic_DNA"/>
</dbReference>
<dbReference type="Proteomes" id="UP000012174">
    <property type="component" value="Unassembled WGS sequence"/>
</dbReference>
<dbReference type="InterPro" id="IPR022398">
    <property type="entry name" value="Peptidase_S8_His-AS"/>
</dbReference>
<evidence type="ECO:0000256" key="7">
    <source>
        <dbReference type="RuleBase" id="RU003355"/>
    </source>
</evidence>
<dbReference type="PANTHER" id="PTHR43806">
    <property type="entry name" value="PEPTIDASE S8"/>
    <property type="match status" value="1"/>
</dbReference>
<dbReference type="GO" id="GO:0005576">
    <property type="term" value="C:extracellular region"/>
    <property type="evidence" value="ECO:0007669"/>
    <property type="project" value="UniProtKB-ARBA"/>
</dbReference>
<feature type="active site" description="Charge relay system" evidence="6">
    <location>
        <position position="152"/>
    </location>
</feature>
<protein>
    <submittedName>
        <fullName evidence="10">Putative subtilisin-like protease pr1b protein</fullName>
    </submittedName>
</protein>
<evidence type="ECO:0000256" key="1">
    <source>
        <dbReference type="ARBA" id="ARBA00011073"/>
    </source>
</evidence>
<dbReference type="GO" id="GO:0006508">
    <property type="term" value="P:proteolysis"/>
    <property type="evidence" value="ECO:0007669"/>
    <property type="project" value="UniProtKB-KW"/>
</dbReference>
<sequence length="370" mass="38872">MSFSRTSTSTGPKESIDTAVVDSALSMLASTPDIIYTSVGFRGFAGTLDETTLEILQNHPDVDFIEQDTKASLADYVSQSDAGWNLARVSHRKLNATQYVYDESAGEGTCSYVIDSGVFLEHDEFEGRAKFLADFGGDDDGGDDDGVDYIGHGTHVAGILGGRTFGIAKKTNIFAVKMISKAFEGTASTIIAAADFVANDAQTRDCPKGIVVNMSVGNPRNEALNAAVAALVSDGIFVAVASHNFGTDAYNYSPGSEPTVCTVGASTPEDSVTSFSDYGALVDVFAPGVDVKSAWISDDGSTNTTSIEQGTSMASPTVAGLAAYLLALEGPRDPIALCERIRELSTKDILSSIPDEESPNMLIFNGNPSD</sequence>
<accession>M7THI7</accession>
<dbReference type="PROSITE" id="PS00136">
    <property type="entry name" value="SUBTILASE_ASP"/>
    <property type="match status" value="1"/>
</dbReference>
<feature type="active site" description="Charge relay system" evidence="6">
    <location>
        <position position="115"/>
    </location>
</feature>
<dbReference type="GO" id="GO:0004252">
    <property type="term" value="F:serine-type endopeptidase activity"/>
    <property type="evidence" value="ECO:0007669"/>
    <property type="project" value="UniProtKB-UniRule"/>
</dbReference>
<dbReference type="PRINTS" id="PR00723">
    <property type="entry name" value="SUBTILISIN"/>
</dbReference>
<keyword evidence="11" id="KW-1185">Reference proteome</keyword>
<dbReference type="InterPro" id="IPR023827">
    <property type="entry name" value="Peptidase_S8_Asp-AS"/>
</dbReference>
<evidence type="ECO:0000256" key="5">
    <source>
        <dbReference type="ARBA" id="ARBA00022825"/>
    </source>
</evidence>
<dbReference type="AlphaFoldDB" id="M7THI7"/>
<dbReference type="Gene3D" id="3.40.50.200">
    <property type="entry name" value="Peptidase S8/S53 domain"/>
    <property type="match status" value="1"/>
</dbReference>
<evidence type="ECO:0000256" key="6">
    <source>
        <dbReference type="PROSITE-ProRule" id="PRU01240"/>
    </source>
</evidence>
<dbReference type="FunFam" id="3.40.50.200:FF:000014">
    <property type="entry name" value="Proteinase K"/>
    <property type="match status" value="1"/>
</dbReference>
<name>M7THI7_EUTLA</name>
<dbReference type="InterPro" id="IPR036852">
    <property type="entry name" value="Peptidase_S8/S53_dom_sf"/>
</dbReference>
<dbReference type="PROSITE" id="PS00137">
    <property type="entry name" value="SUBTILASE_HIS"/>
    <property type="match status" value="1"/>
</dbReference>
<evidence type="ECO:0000256" key="2">
    <source>
        <dbReference type="ARBA" id="ARBA00022670"/>
    </source>
</evidence>
<dbReference type="eggNOG" id="KOG1153">
    <property type="taxonomic scope" value="Eukaryota"/>
</dbReference>
<evidence type="ECO:0000256" key="3">
    <source>
        <dbReference type="ARBA" id="ARBA00022729"/>
    </source>
</evidence>
<evidence type="ECO:0000313" key="10">
    <source>
        <dbReference type="EMBL" id="EMR69411.1"/>
    </source>
</evidence>
<evidence type="ECO:0000256" key="4">
    <source>
        <dbReference type="ARBA" id="ARBA00022801"/>
    </source>
</evidence>
<dbReference type="KEGG" id="ela:UCREL1_3566"/>
<dbReference type="InterPro" id="IPR023828">
    <property type="entry name" value="Peptidase_S8_Ser-AS"/>
</dbReference>
<keyword evidence="4 6" id="KW-0378">Hydrolase</keyword>
<dbReference type="SUPFAM" id="SSF54897">
    <property type="entry name" value="Protease propeptides/inhibitors"/>
    <property type="match status" value="1"/>
</dbReference>
<proteinExistence type="inferred from homology"/>
<dbReference type="Pfam" id="PF05922">
    <property type="entry name" value="Inhibitor_I9"/>
    <property type="match status" value="1"/>
</dbReference>
<dbReference type="InterPro" id="IPR000209">
    <property type="entry name" value="Peptidase_S8/S53_dom"/>
</dbReference>
<keyword evidence="5 6" id="KW-0720">Serine protease</keyword>